<reference evidence="1" key="1">
    <citation type="submission" date="2020-02" db="EMBL/GenBank/DDBJ databases">
        <authorList>
            <person name="Meier V. D."/>
        </authorList>
    </citation>
    <scope>NUCLEOTIDE SEQUENCE</scope>
    <source>
        <strain evidence="1">AVDCRST_MAG86</strain>
    </source>
</reference>
<accession>A0A6J4VKG0</accession>
<organism evidence="1">
    <name type="scientific">uncultured Truepera sp</name>
    <dbReference type="NCBI Taxonomy" id="543023"/>
    <lineage>
        <taxon>Bacteria</taxon>
        <taxon>Thermotogati</taxon>
        <taxon>Deinococcota</taxon>
        <taxon>Deinococci</taxon>
        <taxon>Trueperales</taxon>
        <taxon>Trueperaceae</taxon>
        <taxon>Truepera</taxon>
        <taxon>environmental samples</taxon>
    </lineage>
</organism>
<dbReference type="AlphaFoldDB" id="A0A6J4VKG0"/>
<proteinExistence type="predicted"/>
<evidence type="ECO:0008006" key="2">
    <source>
        <dbReference type="Google" id="ProtNLM"/>
    </source>
</evidence>
<dbReference type="EMBL" id="CADCWP010000265">
    <property type="protein sequence ID" value="CAA9581807.1"/>
    <property type="molecule type" value="Genomic_DNA"/>
</dbReference>
<sequence length="215" mass="25029">MRQSKDRKNNVGVCRLCLQERELRNSHIIPEFLYKPTYDDKHRANDISVDTSTVKFSQKGLRERLLCGGCEGQLSVVERYFANVWYDEAVIPRNLDGYKGDTFSVQVDYVKFKLFHLSILWRASISSLPYFSRVNLGPYEENLRQMVLTLNPGQEHQYGIKGWISLSYEMNVIDDLVHFPRKIKSGLYTIYICVYLVDVDGSTLLRAQPFKRLTT</sequence>
<name>A0A6J4VKG0_9DEIN</name>
<protein>
    <recommendedName>
        <fullName evidence="2">HNH endonuclease 5 domain-containing protein</fullName>
    </recommendedName>
</protein>
<gene>
    <name evidence="1" type="ORF">AVDCRST_MAG86-3242</name>
</gene>
<evidence type="ECO:0000313" key="1">
    <source>
        <dbReference type="EMBL" id="CAA9581807.1"/>
    </source>
</evidence>